<protein>
    <submittedName>
        <fullName evidence="4">Chromosome segregation SMC</fullName>
    </submittedName>
</protein>
<feature type="domain" description="F-box" evidence="3">
    <location>
        <begin position="35"/>
        <end position="89"/>
    </location>
</feature>
<keyword evidence="5" id="KW-1185">Reference proteome</keyword>
<evidence type="ECO:0000313" key="4">
    <source>
        <dbReference type="EMBL" id="PRW39163.1"/>
    </source>
</evidence>
<dbReference type="InterPro" id="IPR001810">
    <property type="entry name" value="F-box_dom"/>
</dbReference>
<dbReference type="Proteomes" id="UP000239899">
    <property type="component" value="Unassembled WGS sequence"/>
</dbReference>
<dbReference type="EMBL" id="LHPG02000014">
    <property type="protein sequence ID" value="PRW39163.1"/>
    <property type="molecule type" value="Genomic_DNA"/>
</dbReference>
<comment type="subcellular location">
    <subcellularLocation>
        <location evidence="1">Cytoplasm</location>
        <location evidence="1">Cytoskeleton</location>
        <location evidence="1">Cilium axoneme</location>
    </subcellularLocation>
</comment>
<evidence type="ECO:0000256" key="2">
    <source>
        <dbReference type="SAM" id="MobiDB-lite"/>
    </source>
</evidence>
<comment type="caution">
    <text evidence="4">The sequence shown here is derived from an EMBL/GenBank/DDBJ whole genome shotgun (WGS) entry which is preliminary data.</text>
</comment>
<evidence type="ECO:0000259" key="3">
    <source>
        <dbReference type="PROSITE" id="PS50181"/>
    </source>
</evidence>
<dbReference type="Gene3D" id="3.80.10.10">
    <property type="entry name" value="Ribonuclease Inhibitor"/>
    <property type="match status" value="1"/>
</dbReference>
<dbReference type="PROSITE" id="PS50181">
    <property type="entry name" value="FBOX"/>
    <property type="match status" value="1"/>
</dbReference>
<evidence type="ECO:0000256" key="1">
    <source>
        <dbReference type="ARBA" id="ARBA00004430"/>
    </source>
</evidence>
<gene>
    <name evidence="4" type="ORF">C2E21_6914</name>
</gene>
<organism evidence="4 5">
    <name type="scientific">Chlorella sorokiniana</name>
    <name type="common">Freshwater green alga</name>
    <dbReference type="NCBI Taxonomy" id="3076"/>
    <lineage>
        <taxon>Eukaryota</taxon>
        <taxon>Viridiplantae</taxon>
        <taxon>Chlorophyta</taxon>
        <taxon>core chlorophytes</taxon>
        <taxon>Trebouxiophyceae</taxon>
        <taxon>Chlorellales</taxon>
        <taxon>Chlorellaceae</taxon>
        <taxon>Chlorella clade</taxon>
        <taxon>Chlorella</taxon>
    </lineage>
</organism>
<reference evidence="4 5" key="1">
    <citation type="journal article" date="2018" name="Plant J.">
        <title>Genome sequences of Chlorella sorokiniana UTEX 1602 and Micractinium conductrix SAG 241.80: implications to maltose excretion by a green alga.</title>
        <authorList>
            <person name="Arriola M.B."/>
            <person name="Velmurugan N."/>
            <person name="Zhang Y."/>
            <person name="Plunkett M.H."/>
            <person name="Hondzo H."/>
            <person name="Barney B.M."/>
        </authorList>
    </citation>
    <scope>NUCLEOTIDE SEQUENCE [LARGE SCALE GENOMIC DNA]</scope>
    <source>
        <strain evidence="5">UTEX 1602</strain>
    </source>
</reference>
<dbReference type="InterPro" id="IPR032675">
    <property type="entry name" value="LRR_dom_sf"/>
</dbReference>
<sequence>MGQWISTSSAASTGVGHAPRRRPRSGESSEPAARQLSIQDLPDSLLGHVLALAADDPQLHHRVLALTLVCRRWNDVLRSPCAALLWHTFALKEQADRHHLHLDVDARYGAKLRLLEAVAPAVHALEIHQGSPDLAERSCATVAGFLAACDPAALRCVMLHCDEQLPLSALATLRTLSALQQLELHERRLQQATVDLLPHLPQLRGLHFCAYHAFPDGLLDAVLNIKPLTKLGLVCNEPLPSDCSRLTALSGLTALTLMQALKDWAPPPPASFPALELYLLESQMSGMQLGGATLRRCHLSLEDGSGRQAARHAHNSSGGTGQRQGSSGSTICRHLSIEGTTSMPSLQAFLDAVLPPGPPLHALTLFAGDGIQPAAAAGTTALASLHTLTLQQLYVPADGSLAALLPAAPNLRDLQLKFLDCESDSNGLPACVRALTCLTRLEHRAYNSNPSWDLPPGPYLAGLRELVLWRCSLADVPAAVRAATQLTLLDLRCNPLERLDVALLRRLPALKQLGVDCGRHSPLQKALDRVLADRRHVRLLTS</sequence>
<evidence type="ECO:0000313" key="5">
    <source>
        <dbReference type="Proteomes" id="UP000239899"/>
    </source>
</evidence>
<proteinExistence type="predicted"/>
<feature type="region of interest" description="Disordered" evidence="2">
    <location>
        <begin position="305"/>
        <end position="329"/>
    </location>
</feature>
<accession>A0A2P6TIT7</accession>
<dbReference type="AlphaFoldDB" id="A0A2P6TIT7"/>
<feature type="region of interest" description="Disordered" evidence="2">
    <location>
        <begin position="1"/>
        <end position="33"/>
    </location>
</feature>
<name>A0A2P6TIT7_CHLSO</name>
<dbReference type="GO" id="GO:0005930">
    <property type="term" value="C:axoneme"/>
    <property type="evidence" value="ECO:0007669"/>
    <property type="project" value="UniProtKB-SubCell"/>
</dbReference>
<dbReference type="SUPFAM" id="SSF52058">
    <property type="entry name" value="L domain-like"/>
    <property type="match status" value="1"/>
</dbReference>
<feature type="compositionally biased region" description="Polar residues" evidence="2">
    <location>
        <begin position="1"/>
        <end position="12"/>
    </location>
</feature>